<dbReference type="InterPro" id="IPR036849">
    <property type="entry name" value="Enolase-like_C_sf"/>
</dbReference>
<dbReference type="Proteomes" id="UP000257144">
    <property type="component" value="Unassembled WGS sequence"/>
</dbReference>
<dbReference type="UniPathway" id="UPA01057">
    <property type="reaction ID" value="UER00165"/>
</dbReference>
<organism evidence="9 10">
    <name type="scientific">Neobacillus piezotolerans</name>
    <dbReference type="NCBI Taxonomy" id="2259171"/>
    <lineage>
        <taxon>Bacteria</taxon>
        <taxon>Bacillati</taxon>
        <taxon>Bacillota</taxon>
        <taxon>Bacilli</taxon>
        <taxon>Bacillales</taxon>
        <taxon>Bacillaceae</taxon>
        <taxon>Neobacillus</taxon>
    </lineage>
</organism>
<evidence type="ECO:0000256" key="3">
    <source>
        <dbReference type="ARBA" id="ARBA00022723"/>
    </source>
</evidence>
<dbReference type="InterPro" id="IPR047585">
    <property type="entry name" value="MenC"/>
</dbReference>
<evidence type="ECO:0000313" key="9">
    <source>
        <dbReference type="EMBL" id="RDU36111.1"/>
    </source>
</evidence>
<dbReference type="Gene3D" id="3.20.20.120">
    <property type="entry name" value="Enolase-like C-terminal domain"/>
    <property type="match status" value="1"/>
</dbReference>
<evidence type="ECO:0000256" key="1">
    <source>
        <dbReference type="ARBA" id="ARBA00001968"/>
    </source>
</evidence>
<evidence type="ECO:0000313" key="10">
    <source>
        <dbReference type="Proteomes" id="UP000257144"/>
    </source>
</evidence>
<dbReference type="SUPFAM" id="SSF51604">
    <property type="entry name" value="Enolase C-terminal domain-like"/>
    <property type="match status" value="1"/>
</dbReference>
<evidence type="ECO:0000256" key="6">
    <source>
        <dbReference type="ARBA" id="ARBA00029491"/>
    </source>
</evidence>
<dbReference type="CDD" id="cd03317">
    <property type="entry name" value="NAAAR"/>
    <property type="match status" value="1"/>
</dbReference>
<dbReference type="HAMAP" id="MF_01933">
    <property type="entry name" value="MenC_2"/>
    <property type="match status" value="1"/>
</dbReference>
<dbReference type="SFLD" id="SFLDF00009">
    <property type="entry name" value="o-succinylbenzoate_synthase"/>
    <property type="match status" value="1"/>
</dbReference>
<evidence type="ECO:0000259" key="8">
    <source>
        <dbReference type="SMART" id="SM00922"/>
    </source>
</evidence>
<keyword evidence="3 7" id="KW-0479">Metal-binding</keyword>
<feature type="active site" description="Proton acceptor" evidence="7">
    <location>
        <position position="262"/>
    </location>
</feature>
<dbReference type="SUPFAM" id="SSF54826">
    <property type="entry name" value="Enolase N-terminal domain-like"/>
    <property type="match status" value="1"/>
</dbReference>
<proteinExistence type="inferred from homology"/>
<feature type="active site" description="Proton donor" evidence="7">
    <location>
        <position position="163"/>
    </location>
</feature>
<evidence type="ECO:0000256" key="7">
    <source>
        <dbReference type="HAMAP-Rule" id="MF_01933"/>
    </source>
</evidence>
<keyword evidence="10" id="KW-1185">Reference proteome</keyword>
<dbReference type="GO" id="GO:0043748">
    <property type="term" value="F:O-succinylbenzoate synthase activity"/>
    <property type="evidence" value="ECO:0007669"/>
    <property type="project" value="UniProtKB-EC"/>
</dbReference>
<comment type="pathway">
    <text evidence="7">Quinol/quinone metabolism; 1,4-dihydroxy-2-naphthoate biosynthesis; 1,4-dihydroxy-2-naphthoate from chorismate: step 4/7.</text>
</comment>
<dbReference type="InterPro" id="IPR013341">
    <property type="entry name" value="Mandelate_racemase_N_dom"/>
</dbReference>
<dbReference type="PANTHER" id="PTHR48073:SF5">
    <property type="entry name" value="O-SUCCINYLBENZOATE SYNTHASE"/>
    <property type="match status" value="1"/>
</dbReference>
<dbReference type="AlphaFoldDB" id="A0A3D8GPA0"/>
<keyword evidence="4 7" id="KW-0460">Magnesium</keyword>
<dbReference type="Gene3D" id="3.30.390.10">
    <property type="entry name" value="Enolase-like, N-terminal domain"/>
    <property type="match status" value="1"/>
</dbReference>
<dbReference type="SFLD" id="SFLDG00180">
    <property type="entry name" value="muconate_cycloisomerase"/>
    <property type="match status" value="1"/>
</dbReference>
<dbReference type="GO" id="GO:0009234">
    <property type="term" value="P:menaquinone biosynthetic process"/>
    <property type="evidence" value="ECO:0007669"/>
    <property type="project" value="UniProtKB-UniRule"/>
</dbReference>
<dbReference type="NCBIfam" id="TIGR01928">
    <property type="entry name" value="menC_lowGC_arch"/>
    <property type="match status" value="1"/>
</dbReference>
<dbReference type="EMBL" id="QNQT01000006">
    <property type="protein sequence ID" value="RDU36111.1"/>
    <property type="molecule type" value="Genomic_DNA"/>
</dbReference>
<comment type="pathway">
    <text evidence="7">Quinol/quinone metabolism; menaquinone biosynthesis.</text>
</comment>
<keyword evidence="2 7" id="KW-0474">Menaquinone biosynthesis</keyword>
<dbReference type="PANTHER" id="PTHR48073">
    <property type="entry name" value="O-SUCCINYLBENZOATE SYNTHASE-RELATED"/>
    <property type="match status" value="1"/>
</dbReference>
<dbReference type="InterPro" id="IPR029017">
    <property type="entry name" value="Enolase-like_N"/>
</dbReference>
<dbReference type="GO" id="GO:0016854">
    <property type="term" value="F:racemase and epimerase activity"/>
    <property type="evidence" value="ECO:0007669"/>
    <property type="project" value="UniProtKB-ARBA"/>
</dbReference>
<dbReference type="RefSeq" id="WP_115452600.1">
    <property type="nucleotide sequence ID" value="NZ_QNQT01000006.1"/>
</dbReference>
<evidence type="ECO:0000256" key="2">
    <source>
        <dbReference type="ARBA" id="ARBA00022428"/>
    </source>
</evidence>
<dbReference type="SFLD" id="SFLDS00001">
    <property type="entry name" value="Enolase"/>
    <property type="match status" value="1"/>
</dbReference>
<dbReference type="InterPro" id="IPR010197">
    <property type="entry name" value="OSBS/NAAAR"/>
</dbReference>
<evidence type="ECO:0000256" key="5">
    <source>
        <dbReference type="ARBA" id="ARBA00023239"/>
    </source>
</evidence>
<keyword evidence="5 7" id="KW-0456">Lyase</keyword>
<comment type="function">
    <text evidence="7">Converts 2-succinyl-6-hydroxy-2,4-cyclohexadiene-1-carboxylate (SHCHC) to 2-succinylbenzoate (OSB).</text>
</comment>
<dbReference type="Pfam" id="PF02746">
    <property type="entry name" value="MR_MLE_N"/>
    <property type="match status" value="1"/>
</dbReference>
<dbReference type="GO" id="GO:0000287">
    <property type="term" value="F:magnesium ion binding"/>
    <property type="evidence" value="ECO:0007669"/>
    <property type="project" value="UniProtKB-UniRule"/>
</dbReference>
<dbReference type="OrthoDB" id="9774531at2"/>
<reference evidence="9 10" key="1">
    <citation type="submission" date="2018-07" db="EMBL/GenBank/DDBJ databases">
        <title>Bacillus sp. YLB-04 draft genome sequence.</title>
        <authorList>
            <person name="Yu L."/>
            <person name="Tang X."/>
        </authorList>
    </citation>
    <scope>NUCLEOTIDE SEQUENCE [LARGE SCALE GENOMIC DNA]</scope>
    <source>
        <strain evidence="9 10">YLB-04</strain>
    </source>
</reference>
<comment type="cofactor">
    <cofactor evidence="1 7">
        <name>a divalent metal cation</name>
        <dbReference type="ChEBI" id="CHEBI:60240"/>
    </cofactor>
</comment>
<dbReference type="Pfam" id="PF13378">
    <property type="entry name" value="MR_MLE_C"/>
    <property type="match status" value="1"/>
</dbReference>
<feature type="binding site" evidence="7">
    <location>
        <position position="213"/>
    </location>
    <ligand>
        <name>Mg(2+)</name>
        <dbReference type="ChEBI" id="CHEBI:18420"/>
    </ligand>
</feature>
<dbReference type="PROSITE" id="PS00908">
    <property type="entry name" value="MR_MLE_1"/>
    <property type="match status" value="1"/>
</dbReference>
<feature type="binding site" evidence="7">
    <location>
        <position position="238"/>
    </location>
    <ligand>
        <name>Mg(2+)</name>
        <dbReference type="ChEBI" id="CHEBI:18420"/>
    </ligand>
</feature>
<dbReference type="InterPro" id="IPR018110">
    <property type="entry name" value="Mandel_Rmase/mucon_lact_enz_CS"/>
</dbReference>
<feature type="domain" description="Mandelate racemase/muconate lactonizing enzyme C-terminal" evidence="8">
    <location>
        <begin position="142"/>
        <end position="234"/>
    </location>
</feature>
<name>A0A3D8GPA0_9BACI</name>
<dbReference type="UniPathway" id="UPA00079"/>
<protein>
    <recommendedName>
        <fullName evidence="6 7">o-succinylbenzoate synthase</fullName>
        <shortName evidence="7">OSB synthase</shortName>
        <shortName evidence="7">OSBS</shortName>
        <ecNumber evidence="6 7">4.2.1.113</ecNumber>
    </recommendedName>
    <alternativeName>
        <fullName evidence="7">4-(2'-carboxyphenyl)-4-oxybutyric acid synthase</fullName>
    </alternativeName>
    <alternativeName>
        <fullName evidence="7">o-succinylbenzoic acid synthase</fullName>
    </alternativeName>
</protein>
<evidence type="ECO:0000256" key="4">
    <source>
        <dbReference type="ARBA" id="ARBA00022842"/>
    </source>
</evidence>
<feature type="binding site" evidence="7">
    <location>
        <position position="188"/>
    </location>
    <ligand>
        <name>Mg(2+)</name>
        <dbReference type="ChEBI" id="CHEBI:18420"/>
    </ligand>
</feature>
<dbReference type="EC" id="4.2.1.113" evidence="6 7"/>
<dbReference type="InterPro" id="IPR029065">
    <property type="entry name" value="Enolase_C-like"/>
</dbReference>
<comment type="catalytic activity">
    <reaction evidence="7">
        <text>(1R,6R)-6-hydroxy-2-succinyl-cyclohexa-2,4-diene-1-carboxylate = 2-succinylbenzoate + H2O</text>
        <dbReference type="Rhea" id="RHEA:10196"/>
        <dbReference type="ChEBI" id="CHEBI:15377"/>
        <dbReference type="ChEBI" id="CHEBI:18325"/>
        <dbReference type="ChEBI" id="CHEBI:58689"/>
        <dbReference type="EC" id="4.2.1.113"/>
    </reaction>
</comment>
<accession>A0A3D8GPA0</accession>
<dbReference type="SMART" id="SM00922">
    <property type="entry name" value="MR_MLE"/>
    <property type="match status" value="1"/>
</dbReference>
<sequence>MNLTAINANIISMPLKQPFHTHLGTVYERESIIVEAVDKDGINGFGEGVAFSSPWYTEETVGTSWHVMEEFLIPLLKKNPISHPKDASILFGSIRRNHMAKSAIELALWDLYAKQKQVSLSRLIGGEADKIPSGVVVASKDEAEALEQTAMYVEEGYQRIKVKISPANDYRLLSRIRNAFPDLPIMADANSAYTLNDVDRLKSLDELGLLMIEQPLAHNDFLEHAKLQSKLTTAICLDESINSYEDAVLAAELGSCRIISIKAGKVGGLTKAIRIHDFCRDRGIPVWCGGMIEFGVSRAHNIALASLPGFTIPGDISSSSRFWEEDIITPEVSVENGWVTVPKSPGIGFEVNWRRLEQTTLSSMAFHF</sequence>
<comment type="similarity">
    <text evidence="7">Belongs to the mandelate racemase/muconate lactonizing enzyme family. MenC type 2 subfamily.</text>
</comment>
<dbReference type="GO" id="GO:0009063">
    <property type="term" value="P:amino acid catabolic process"/>
    <property type="evidence" value="ECO:0007669"/>
    <property type="project" value="InterPro"/>
</dbReference>
<gene>
    <name evidence="7 9" type="primary">menC</name>
    <name evidence="9" type="ORF">DRW41_13835</name>
</gene>
<dbReference type="InterPro" id="IPR013342">
    <property type="entry name" value="Mandelate_racemase_C"/>
</dbReference>
<comment type="caution">
    <text evidence="9">The sequence shown here is derived from an EMBL/GenBank/DDBJ whole genome shotgun (WGS) entry which is preliminary data.</text>
</comment>